<keyword evidence="3 6" id="KW-0808">Transferase</keyword>
<dbReference type="GO" id="GO:0004659">
    <property type="term" value="F:prenyltransferase activity"/>
    <property type="evidence" value="ECO:0007669"/>
    <property type="project" value="InterPro"/>
</dbReference>
<dbReference type="PANTHER" id="PTHR12001:SF69">
    <property type="entry name" value="ALL TRANS-POLYPRENYL-DIPHOSPHATE SYNTHASE PDSS1"/>
    <property type="match status" value="1"/>
</dbReference>
<reference evidence="7 8" key="1">
    <citation type="submission" date="2019-05" db="EMBL/GenBank/DDBJ databases">
        <title>Verrucobacter flavum gen. nov., sp. nov. a new member of the family Verrucomicrobiaceae.</title>
        <authorList>
            <person name="Szuroczki S."/>
            <person name="Abbaszade G."/>
            <person name="Szabo A."/>
            <person name="Felfoldi T."/>
            <person name="Schumann P."/>
            <person name="Boka K."/>
            <person name="Keki Z."/>
            <person name="Toumi M."/>
            <person name="Toth E."/>
        </authorList>
    </citation>
    <scope>NUCLEOTIDE SEQUENCE [LARGE SCALE GENOMIC DNA]</scope>
    <source>
        <strain evidence="7 8">MG-N-17</strain>
    </source>
</reference>
<evidence type="ECO:0000256" key="2">
    <source>
        <dbReference type="ARBA" id="ARBA00006706"/>
    </source>
</evidence>
<proteinExistence type="inferred from homology"/>
<comment type="similarity">
    <text evidence="2 6">Belongs to the FPP/GGPP synthase family.</text>
</comment>
<comment type="cofactor">
    <cofactor evidence="1">
        <name>Mg(2+)</name>
        <dbReference type="ChEBI" id="CHEBI:18420"/>
    </cofactor>
</comment>
<dbReference type="EMBL" id="VAUV01000002">
    <property type="protein sequence ID" value="TLD72369.1"/>
    <property type="molecule type" value="Genomic_DNA"/>
</dbReference>
<comment type="caution">
    <text evidence="7">The sequence shown here is derived from an EMBL/GenBank/DDBJ whole genome shotgun (WGS) entry which is preliminary data.</text>
</comment>
<dbReference type="OrthoDB" id="9805316at2"/>
<evidence type="ECO:0000313" key="8">
    <source>
        <dbReference type="Proteomes" id="UP000306196"/>
    </source>
</evidence>
<dbReference type="AlphaFoldDB" id="A0A5R8KL32"/>
<dbReference type="Proteomes" id="UP000306196">
    <property type="component" value="Unassembled WGS sequence"/>
</dbReference>
<dbReference type="SFLD" id="SFLDS00005">
    <property type="entry name" value="Isoprenoid_Synthase_Type_I"/>
    <property type="match status" value="1"/>
</dbReference>
<dbReference type="InterPro" id="IPR000092">
    <property type="entry name" value="Polyprenyl_synt"/>
</dbReference>
<accession>A0A5R8KL32</accession>
<evidence type="ECO:0000313" key="7">
    <source>
        <dbReference type="EMBL" id="TLD72369.1"/>
    </source>
</evidence>
<evidence type="ECO:0000256" key="1">
    <source>
        <dbReference type="ARBA" id="ARBA00001946"/>
    </source>
</evidence>
<dbReference type="Gene3D" id="1.10.600.10">
    <property type="entry name" value="Farnesyl Diphosphate Synthase"/>
    <property type="match status" value="1"/>
</dbReference>
<keyword evidence="8" id="KW-1185">Reference proteome</keyword>
<dbReference type="PANTHER" id="PTHR12001">
    <property type="entry name" value="GERANYLGERANYL PYROPHOSPHATE SYNTHASE"/>
    <property type="match status" value="1"/>
</dbReference>
<evidence type="ECO:0000256" key="5">
    <source>
        <dbReference type="ARBA" id="ARBA00022842"/>
    </source>
</evidence>
<sequence>MKLPSFIKTKSKPKPAFPFALVKPEIDRIESILVEHAKSFDPAVEGYIRYVCKTSGKRIRPALAVLAGGATGGVSEDHHKLSIILEFIHIASLVHDDIMDGAAMRREMPTAAAKWGNALSVLLGDSLFAYALELATQFEDLTICRHIAAASRDVATGEILQTQRRFDFSLSMAEYFRIIEMKTAALFAVATQLGTHLNKQPEATVEAMRQYGLKLGTAYQIYDDCIDLVGDEKAIGKTLGTDIAKGKLTLPMLYLLQDANDSQRSKLQRMLLKGEPMDTSILAGIADYAGAIERAINHAKSLLVETRECLTVLSPSEHQEALHGITLYLDDLLDQCRSSV</sequence>
<dbReference type="RefSeq" id="WP_138084725.1">
    <property type="nucleotide sequence ID" value="NZ_VAUV01000002.1"/>
</dbReference>
<dbReference type="Pfam" id="PF00348">
    <property type="entry name" value="polyprenyl_synt"/>
    <property type="match status" value="1"/>
</dbReference>
<dbReference type="GO" id="GO:0046872">
    <property type="term" value="F:metal ion binding"/>
    <property type="evidence" value="ECO:0007669"/>
    <property type="project" value="UniProtKB-KW"/>
</dbReference>
<organism evidence="7 8">
    <name type="scientific">Phragmitibacter flavus</name>
    <dbReference type="NCBI Taxonomy" id="2576071"/>
    <lineage>
        <taxon>Bacteria</taxon>
        <taxon>Pseudomonadati</taxon>
        <taxon>Verrucomicrobiota</taxon>
        <taxon>Verrucomicrobiia</taxon>
        <taxon>Verrucomicrobiales</taxon>
        <taxon>Verrucomicrobiaceae</taxon>
        <taxon>Phragmitibacter</taxon>
    </lineage>
</organism>
<name>A0A5R8KL32_9BACT</name>
<dbReference type="InterPro" id="IPR008949">
    <property type="entry name" value="Isoprenoid_synthase_dom_sf"/>
</dbReference>
<evidence type="ECO:0000256" key="3">
    <source>
        <dbReference type="ARBA" id="ARBA00022679"/>
    </source>
</evidence>
<dbReference type="CDD" id="cd00685">
    <property type="entry name" value="Trans_IPPS_HT"/>
    <property type="match status" value="1"/>
</dbReference>
<evidence type="ECO:0000256" key="4">
    <source>
        <dbReference type="ARBA" id="ARBA00022723"/>
    </source>
</evidence>
<protein>
    <submittedName>
        <fullName evidence="7">Polyprenyl synthetase family protein</fullName>
    </submittedName>
</protein>
<evidence type="ECO:0000256" key="6">
    <source>
        <dbReference type="RuleBase" id="RU004466"/>
    </source>
</evidence>
<keyword evidence="4" id="KW-0479">Metal-binding</keyword>
<gene>
    <name evidence="7" type="ORF">FEM03_03155</name>
</gene>
<keyword evidence="5" id="KW-0460">Magnesium</keyword>
<dbReference type="SUPFAM" id="SSF48576">
    <property type="entry name" value="Terpenoid synthases"/>
    <property type="match status" value="1"/>
</dbReference>
<dbReference type="GO" id="GO:0008299">
    <property type="term" value="P:isoprenoid biosynthetic process"/>
    <property type="evidence" value="ECO:0007669"/>
    <property type="project" value="InterPro"/>
</dbReference>